<evidence type="ECO:0000313" key="8">
    <source>
        <dbReference type="Proteomes" id="UP001054821"/>
    </source>
</evidence>
<evidence type="ECO:0000256" key="6">
    <source>
        <dbReference type="ARBA" id="ARBA00047984"/>
    </source>
</evidence>
<evidence type="ECO:0000256" key="1">
    <source>
        <dbReference type="ARBA" id="ARBA00012552"/>
    </source>
</evidence>
<name>A0AAD5F2B3_PRUDU</name>
<reference evidence="7 8" key="1">
    <citation type="journal article" date="2022" name="G3 (Bethesda)">
        <title>Whole-genome sequence and methylome profiling of the almond [Prunus dulcis (Mill.) D.A. Webb] cultivar 'Nonpareil'.</title>
        <authorList>
            <person name="D'Amico-Willman K.M."/>
            <person name="Ouma W.Z."/>
            <person name="Meulia T."/>
            <person name="Sideli G.M."/>
            <person name="Gradziel T.M."/>
            <person name="Fresnedo-Ramirez J."/>
        </authorList>
    </citation>
    <scope>NUCLEOTIDE SEQUENCE [LARGE SCALE GENOMIC DNA]</scope>
    <source>
        <strain evidence="7">Clone GOH B32 T37-40</strain>
    </source>
</reference>
<dbReference type="InterPro" id="IPR027417">
    <property type="entry name" value="P-loop_NTPase"/>
</dbReference>
<dbReference type="EC" id="3.6.4.13" evidence="1"/>
<keyword evidence="8" id="KW-1185">Reference proteome</keyword>
<proteinExistence type="predicted"/>
<evidence type="ECO:0000313" key="7">
    <source>
        <dbReference type="EMBL" id="KAI5350719.1"/>
    </source>
</evidence>
<dbReference type="AlphaFoldDB" id="A0AAD5F2B3"/>
<dbReference type="PANTHER" id="PTHR18934">
    <property type="entry name" value="ATP-DEPENDENT RNA HELICASE"/>
    <property type="match status" value="1"/>
</dbReference>
<keyword evidence="2" id="KW-0547">Nucleotide-binding</keyword>
<keyword evidence="3" id="KW-0378">Hydrolase</keyword>
<gene>
    <name evidence="7" type="ORF">L3X38_003610</name>
</gene>
<evidence type="ECO:0000256" key="4">
    <source>
        <dbReference type="ARBA" id="ARBA00022806"/>
    </source>
</evidence>
<dbReference type="Proteomes" id="UP001054821">
    <property type="component" value="Chromosome 1"/>
</dbReference>
<accession>A0AAD5F2B3</accession>
<organism evidence="7 8">
    <name type="scientific">Prunus dulcis</name>
    <name type="common">Almond</name>
    <name type="synonym">Amygdalus dulcis</name>
    <dbReference type="NCBI Taxonomy" id="3755"/>
    <lineage>
        <taxon>Eukaryota</taxon>
        <taxon>Viridiplantae</taxon>
        <taxon>Streptophyta</taxon>
        <taxon>Embryophyta</taxon>
        <taxon>Tracheophyta</taxon>
        <taxon>Spermatophyta</taxon>
        <taxon>Magnoliopsida</taxon>
        <taxon>eudicotyledons</taxon>
        <taxon>Gunneridae</taxon>
        <taxon>Pentapetalae</taxon>
        <taxon>rosids</taxon>
        <taxon>fabids</taxon>
        <taxon>Rosales</taxon>
        <taxon>Rosaceae</taxon>
        <taxon>Amygdaloideae</taxon>
        <taxon>Amygdaleae</taxon>
        <taxon>Prunus</taxon>
    </lineage>
</organism>
<dbReference type="GO" id="GO:0003724">
    <property type="term" value="F:RNA helicase activity"/>
    <property type="evidence" value="ECO:0007669"/>
    <property type="project" value="UniProtKB-EC"/>
</dbReference>
<dbReference type="GO" id="GO:0005524">
    <property type="term" value="F:ATP binding"/>
    <property type="evidence" value="ECO:0007669"/>
    <property type="project" value="UniProtKB-KW"/>
</dbReference>
<dbReference type="Gene3D" id="3.40.50.300">
    <property type="entry name" value="P-loop containing nucleotide triphosphate hydrolases"/>
    <property type="match status" value="1"/>
</dbReference>
<dbReference type="GO" id="GO:0005730">
    <property type="term" value="C:nucleolus"/>
    <property type="evidence" value="ECO:0007669"/>
    <property type="project" value="TreeGrafter"/>
</dbReference>
<comment type="caution">
    <text evidence="7">The sequence shown here is derived from an EMBL/GenBank/DDBJ whole genome shotgun (WGS) entry which is preliminary data.</text>
</comment>
<keyword evidence="4" id="KW-0347">Helicase</keyword>
<evidence type="ECO:0000256" key="2">
    <source>
        <dbReference type="ARBA" id="ARBA00022741"/>
    </source>
</evidence>
<comment type="catalytic activity">
    <reaction evidence="6">
        <text>ATP + H2O = ADP + phosphate + H(+)</text>
        <dbReference type="Rhea" id="RHEA:13065"/>
        <dbReference type="ChEBI" id="CHEBI:15377"/>
        <dbReference type="ChEBI" id="CHEBI:15378"/>
        <dbReference type="ChEBI" id="CHEBI:30616"/>
        <dbReference type="ChEBI" id="CHEBI:43474"/>
        <dbReference type="ChEBI" id="CHEBI:456216"/>
        <dbReference type="EC" id="3.6.4.13"/>
    </reaction>
</comment>
<protein>
    <recommendedName>
        <fullName evidence="1">RNA helicase</fullName>
        <ecNumber evidence="1">3.6.4.13</ecNumber>
    </recommendedName>
</protein>
<evidence type="ECO:0000256" key="5">
    <source>
        <dbReference type="ARBA" id="ARBA00022840"/>
    </source>
</evidence>
<dbReference type="GO" id="GO:0016787">
    <property type="term" value="F:hydrolase activity"/>
    <property type="evidence" value="ECO:0007669"/>
    <property type="project" value="UniProtKB-KW"/>
</dbReference>
<evidence type="ECO:0000256" key="3">
    <source>
        <dbReference type="ARBA" id="ARBA00022801"/>
    </source>
</evidence>
<sequence>MSATLSVEDFMYGRKLFRNPPPVIEVPTRQFPVTIYFSSRTKEEDYIGQACKKALAIHKRLPRQGILVFVTGQREVDPLTIRKIDSTDFIGVRFGVLNLLVSNFPFPTPPEGAALDEAERCSKIRQALDSVNELYIPN</sequence>
<dbReference type="EMBL" id="JAJFAZ020000001">
    <property type="protein sequence ID" value="KAI5350719.1"/>
    <property type="molecule type" value="Genomic_DNA"/>
</dbReference>
<keyword evidence="5" id="KW-0067">ATP-binding</keyword>
<dbReference type="GO" id="GO:0003723">
    <property type="term" value="F:RNA binding"/>
    <property type="evidence" value="ECO:0007669"/>
    <property type="project" value="TreeGrafter"/>
</dbReference>
<dbReference type="PANTHER" id="PTHR18934:SF99">
    <property type="entry name" value="ATP-DEPENDENT RNA HELICASE DHX37-RELATED"/>
    <property type="match status" value="1"/>
</dbReference>
<dbReference type="GO" id="GO:0000462">
    <property type="term" value="P:maturation of SSU-rRNA from tricistronic rRNA transcript (SSU-rRNA, 5.8S rRNA, LSU-rRNA)"/>
    <property type="evidence" value="ECO:0007669"/>
    <property type="project" value="TreeGrafter"/>
</dbReference>